<dbReference type="AlphaFoldDB" id="A0AAW1MXM9"/>
<reference evidence="2" key="1">
    <citation type="submission" date="2024-03" db="EMBL/GenBank/DDBJ databases">
        <title>WGS assembly of Saponaria officinalis var. Norfolk2.</title>
        <authorList>
            <person name="Jenkins J."/>
            <person name="Shu S."/>
            <person name="Grimwood J."/>
            <person name="Barry K."/>
            <person name="Goodstein D."/>
            <person name="Schmutz J."/>
            <person name="Leebens-Mack J."/>
            <person name="Osbourn A."/>
        </authorList>
    </citation>
    <scope>NUCLEOTIDE SEQUENCE [LARGE SCALE GENOMIC DNA]</scope>
    <source>
        <strain evidence="2">JIC</strain>
    </source>
</reference>
<evidence type="ECO:0000313" key="2">
    <source>
        <dbReference type="EMBL" id="KAK9751167.1"/>
    </source>
</evidence>
<evidence type="ECO:0000259" key="1">
    <source>
        <dbReference type="PROSITE" id="PS50181"/>
    </source>
</evidence>
<organism evidence="2 3">
    <name type="scientific">Saponaria officinalis</name>
    <name type="common">Common soapwort</name>
    <name type="synonym">Lychnis saponaria</name>
    <dbReference type="NCBI Taxonomy" id="3572"/>
    <lineage>
        <taxon>Eukaryota</taxon>
        <taxon>Viridiplantae</taxon>
        <taxon>Streptophyta</taxon>
        <taxon>Embryophyta</taxon>
        <taxon>Tracheophyta</taxon>
        <taxon>Spermatophyta</taxon>
        <taxon>Magnoliopsida</taxon>
        <taxon>eudicotyledons</taxon>
        <taxon>Gunneridae</taxon>
        <taxon>Pentapetalae</taxon>
        <taxon>Caryophyllales</taxon>
        <taxon>Caryophyllaceae</taxon>
        <taxon>Caryophylleae</taxon>
        <taxon>Saponaria</taxon>
    </lineage>
</organism>
<dbReference type="PANTHER" id="PTHR31900">
    <property type="entry name" value="F-BOX/RNI SUPERFAMILY PROTEIN-RELATED"/>
    <property type="match status" value="1"/>
</dbReference>
<dbReference type="EMBL" id="JBDFQZ010000002">
    <property type="protein sequence ID" value="KAK9751167.1"/>
    <property type="molecule type" value="Genomic_DNA"/>
</dbReference>
<dbReference type="Gene3D" id="1.20.1280.50">
    <property type="match status" value="1"/>
</dbReference>
<dbReference type="Pfam" id="PF00646">
    <property type="entry name" value="F-box"/>
    <property type="match status" value="1"/>
</dbReference>
<accession>A0AAW1MXM9</accession>
<dbReference type="PROSITE" id="PS50181">
    <property type="entry name" value="FBOX"/>
    <property type="match status" value="1"/>
</dbReference>
<dbReference type="Pfam" id="PF24758">
    <property type="entry name" value="LRR_At5g56370"/>
    <property type="match status" value="1"/>
</dbReference>
<dbReference type="SMART" id="SM00256">
    <property type="entry name" value="FBOX"/>
    <property type="match status" value="1"/>
</dbReference>
<dbReference type="PANTHER" id="PTHR31900:SF31">
    <property type="entry name" value="F-BOX_LRR-REPEAT PROTEIN 13-LIKE"/>
    <property type="match status" value="1"/>
</dbReference>
<dbReference type="InterPro" id="IPR001810">
    <property type="entry name" value="F-box_dom"/>
</dbReference>
<name>A0AAW1MXM9_SAPOF</name>
<dbReference type="CDD" id="cd22160">
    <property type="entry name" value="F-box_AtFBL13-like"/>
    <property type="match status" value="1"/>
</dbReference>
<dbReference type="SUPFAM" id="SSF81383">
    <property type="entry name" value="F-box domain"/>
    <property type="match status" value="1"/>
</dbReference>
<dbReference type="InterPro" id="IPR036047">
    <property type="entry name" value="F-box-like_dom_sf"/>
</dbReference>
<keyword evidence="3" id="KW-1185">Reference proteome</keyword>
<gene>
    <name evidence="2" type="ORF">RND81_02G247200</name>
</gene>
<dbReference type="InterPro" id="IPR055411">
    <property type="entry name" value="LRR_FXL15/At3g58940/PEG3-like"/>
</dbReference>
<dbReference type="InterPro" id="IPR050232">
    <property type="entry name" value="FBL13/AtMIF1-like"/>
</dbReference>
<feature type="domain" description="F-box" evidence="1">
    <location>
        <begin position="11"/>
        <end position="45"/>
    </location>
</feature>
<evidence type="ECO:0000313" key="3">
    <source>
        <dbReference type="Proteomes" id="UP001443914"/>
    </source>
</evidence>
<dbReference type="InterPro" id="IPR053781">
    <property type="entry name" value="F-box_AtFBL13-like"/>
</dbReference>
<dbReference type="Proteomes" id="UP001443914">
    <property type="component" value="Unassembled WGS sequence"/>
</dbReference>
<sequence>MCIIIRKVESSDRISGLPDHILVEILSLLPLKSAVSTAVLSRQWRWLWTQLPSIHFSIDDTDFCNRKDEFYCRIHNLLPKFTLPSIRRFSLDLGFYCTGEHRLFPYPDNNYSHILSCFDWVSVHNKGLQELRFNIQGDGHGLPFPDPPLRIFQIPSLVLLELRPWFLVHHDVHEYTNALFNLPNLKKIVVELHSWNPQLLEKLVSSCPCLEDLFFELCHPTRIRVDGDKYTTLNLSSHSLKLLDMKLNYPTLLSLNTPNLEYLSIHIDCFDRTLPNRVSFVNARPSLLACSFTALTDKLYGMFLPSNISTVISNVVTLTLNDMKPNPVIAPVTFTCVKRLKLEFSHIYISRAGYTVSMPGLGGPRFGHDRLYKFFPRHLDTA</sequence>
<protein>
    <recommendedName>
        <fullName evidence="1">F-box domain-containing protein</fullName>
    </recommendedName>
</protein>
<proteinExistence type="predicted"/>
<comment type="caution">
    <text evidence="2">The sequence shown here is derived from an EMBL/GenBank/DDBJ whole genome shotgun (WGS) entry which is preliminary data.</text>
</comment>